<dbReference type="InterPro" id="IPR018060">
    <property type="entry name" value="HTH_AraC"/>
</dbReference>
<dbReference type="EMBL" id="JAHHIF010000002">
    <property type="protein sequence ID" value="MBW4543158.1"/>
    <property type="molecule type" value="Genomic_DNA"/>
</dbReference>
<gene>
    <name evidence="5" type="ORF">KME25_01725</name>
</gene>
<keyword evidence="1" id="KW-0805">Transcription regulation</keyword>
<dbReference type="Proteomes" id="UP000753908">
    <property type="component" value="Unassembled WGS sequence"/>
</dbReference>
<reference evidence="5" key="2">
    <citation type="journal article" date="2022" name="Microbiol. Resour. Announc.">
        <title>Metagenome Sequencing to Explore Phylogenomics of Terrestrial Cyanobacteria.</title>
        <authorList>
            <person name="Ward R.D."/>
            <person name="Stajich J.E."/>
            <person name="Johansen J.R."/>
            <person name="Huntemann M."/>
            <person name="Clum A."/>
            <person name="Foster B."/>
            <person name="Foster B."/>
            <person name="Roux S."/>
            <person name="Palaniappan K."/>
            <person name="Varghese N."/>
            <person name="Mukherjee S."/>
            <person name="Reddy T.B.K."/>
            <person name="Daum C."/>
            <person name="Copeland A."/>
            <person name="Chen I.A."/>
            <person name="Ivanova N.N."/>
            <person name="Kyrpides N.C."/>
            <person name="Shapiro N."/>
            <person name="Eloe-Fadrosh E.A."/>
            <person name="Pietrasiak N."/>
        </authorList>
    </citation>
    <scope>NUCLEOTIDE SEQUENCE</scope>
    <source>
        <strain evidence="5">CPER-KK1</strain>
    </source>
</reference>
<sequence>MPLNHAPLCELPKWGHWLETPSLIVALVPPGNLEVNITPTFELISTRFEIGRGIAAFNSDKLETYCAEPGGFDVVPSFSSYRSIETAGFFIVLAYKQPLASRILTEYSSDKDVELVPGQVQASAKGLRLAQAVRDFFTDRHVGGALYLESVATLIMEHVIRHRSNVSGQLKRVPDFLALKMLKTAIEYIQDNLQRELSLDGIAGVVGLSPFYFAHSFKATTGVPPYKYVLQCRIERAKALLREPSLSIAEIAYEVGFGNQSHMTTVFRKTLQVTPNVYRQHVK</sequence>
<dbReference type="SUPFAM" id="SSF46689">
    <property type="entry name" value="Homeodomain-like"/>
    <property type="match status" value="2"/>
</dbReference>
<evidence type="ECO:0000256" key="2">
    <source>
        <dbReference type="ARBA" id="ARBA00023125"/>
    </source>
</evidence>
<evidence type="ECO:0000256" key="1">
    <source>
        <dbReference type="ARBA" id="ARBA00023015"/>
    </source>
</evidence>
<dbReference type="Gene3D" id="1.10.10.60">
    <property type="entry name" value="Homeodomain-like"/>
    <property type="match status" value="2"/>
</dbReference>
<dbReference type="InterPro" id="IPR009057">
    <property type="entry name" value="Homeodomain-like_sf"/>
</dbReference>
<dbReference type="GO" id="GO:0003700">
    <property type="term" value="F:DNA-binding transcription factor activity"/>
    <property type="evidence" value="ECO:0007669"/>
    <property type="project" value="InterPro"/>
</dbReference>
<feature type="domain" description="HTH araC/xylS-type" evidence="4">
    <location>
        <begin position="183"/>
        <end position="281"/>
    </location>
</feature>
<evidence type="ECO:0000256" key="3">
    <source>
        <dbReference type="ARBA" id="ARBA00023163"/>
    </source>
</evidence>
<dbReference type="GO" id="GO:0043565">
    <property type="term" value="F:sequence-specific DNA binding"/>
    <property type="evidence" value="ECO:0007669"/>
    <property type="project" value="InterPro"/>
</dbReference>
<name>A0A951PIH4_9CYAN</name>
<dbReference type="SMART" id="SM00342">
    <property type="entry name" value="HTH_ARAC"/>
    <property type="match status" value="1"/>
</dbReference>
<keyword evidence="2" id="KW-0238">DNA-binding</keyword>
<comment type="caution">
    <text evidence="5">The sequence shown here is derived from an EMBL/GenBank/DDBJ whole genome shotgun (WGS) entry which is preliminary data.</text>
</comment>
<reference evidence="5" key="1">
    <citation type="submission" date="2021-05" db="EMBL/GenBank/DDBJ databases">
        <authorList>
            <person name="Pietrasiak N."/>
            <person name="Ward R."/>
            <person name="Stajich J.E."/>
            <person name="Kurbessoian T."/>
        </authorList>
    </citation>
    <scope>NUCLEOTIDE SEQUENCE</scope>
    <source>
        <strain evidence="5">CPER-KK1</strain>
    </source>
</reference>
<dbReference type="PANTHER" id="PTHR46796">
    <property type="entry name" value="HTH-TYPE TRANSCRIPTIONAL ACTIVATOR RHAS-RELATED"/>
    <property type="match status" value="1"/>
</dbReference>
<dbReference type="PROSITE" id="PS01124">
    <property type="entry name" value="HTH_ARAC_FAMILY_2"/>
    <property type="match status" value="1"/>
</dbReference>
<evidence type="ECO:0000313" key="5">
    <source>
        <dbReference type="EMBL" id="MBW4543158.1"/>
    </source>
</evidence>
<proteinExistence type="predicted"/>
<evidence type="ECO:0000313" key="6">
    <source>
        <dbReference type="Proteomes" id="UP000753908"/>
    </source>
</evidence>
<dbReference type="Pfam" id="PF12833">
    <property type="entry name" value="HTH_18"/>
    <property type="match status" value="1"/>
</dbReference>
<dbReference type="InterPro" id="IPR050204">
    <property type="entry name" value="AraC_XylS_family_regulators"/>
</dbReference>
<organism evidence="5 6">
    <name type="scientific">Symplocastrum torsivum CPER-KK1</name>
    <dbReference type="NCBI Taxonomy" id="450513"/>
    <lineage>
        <taxon>Bacteria</taxon>
        <taxon>Bacillati</taxon>
        <taxon>Cyanobacteriota</taxon>
        <taxon>Cyanophyceae</taxon>
        <taxon>Oscillatoriophycideae</taxon>
        <taxon>Oscillatoriales</taxon>
        <taxon>Microcoleaceae</taxon>
        <taxon>Symplocastrum</taxon>
    </lineage>
</organism>
<dbReference type="PANTHER" id="PTHR46796:SF6">
    <property type="entry name" value="ARAC SUBFAMILY"/>
    <property type="match status" value="1"/>
</dbReference>
<dbReference type="AlphaFoldDB" id="A0A951PIH4"/>
<evidence type="ECO:0000259" key="4">
    <source>
        <dbReference type="PROSITE" id="PS01124"/>
    </source>
</evidence>
<accession>A0A951PIH4</accession>
<protein>
    <submittedName>
        <fullName evidence="5">AraC family transcriptional regulator</fullName>
    </submittedName>
</protein>
<keyword evidence="3" id="KW-0804">Transcription</keyword>